<organism evidence="2 3">
    <name type="scientific">Zymoseptoria brevis</name>
    <dbReference type="NCBI Taxonomy" id="1047168"/>
    <lineage>
        <taxon>Eukaryota</taxon>
        <taxon>Fungi</taxon>
        <taxon>Dikarya</taxon>
        <taxon>Ascomycota</taxon>
        <taxon>Pezizomycotina</taxon>
        <taxon>Dothideomycetes</taxon>
        <taxon>Dothideomycetidae</taxon>
        <taxon>Mycosphaerellales</taxon>
        <taxon>Mycosphaerellaceae</taxon>
        <taxon>Zymoseptoria</taxon>
    </lineage>
</organism>
<evidence type="ECO:0000256" key="1">
    <source>
        <dbReference type="SAM" id="MobiDB-lite"/>
    </source>
</evidence>
<feature type="compositionally biased region" description="Polar residues" evidence="1">
    <location>
        <begin position="29"/>
        <end position="40"/>
    </location>
</feature>
<accession>A0A0F4G4P4</accession>
<reference evidence="2 3" key="1">
    <citation type="submission" date="2015-03" db="EMBL/GenBank/DDBJ databases">
        <title>RNA-seq based gene annotation and comparative genomics of four Zymoseptoria species reveal species-specific pathogenicity related genes and transposable element activity.</title>
        <authorList>
            <person name="Grandaubert J."/>
            <person name="Bhattacharyya A."/>
            <person name="Stukenbrock E.H."/>
        </authorList>
    </citation>
    <scope>NUCLEOTIDE SEQUENCE [LARGE SCALE GENOMIC DNA]</scope>
    <source>
        <strain evidence="2 3">Zb18110</strain>
    </source>
</reference>
<dbReference type="OrthoDB" id="3648311at2759"/>
<evidence type="ECO:0000313" key="3">
    <source>
        <dbReference type="Proteomes" id="UP000033647"/>
    </source>
</evidence>
<feature type="compositionally biased region" description="Low complexity" evidence="1">
    <location>
        <begin position="41"/>
        <end position="52"/>
    </location>
</feature>
<sequence length="281" mass="31388">MVCTASLDSFDKLWLTSSKAQPARKKQRTTSPVKQPTHGQPSTSTAATDSPSNDPTKTCEKPLPSKRSGNDAQTKPFRFGRGGREQLTPAGVRGGFYQIDVTDNSPVILRRSGRLLVDSKLCAVSRQIRGEYLAALECAPEIETTIKRFDFRPIVAFLNRLSKEHAHNLSNSTTSPSKQTIAIYFEVPHTSTPLNDALLKRWLNRFKTADKRALQMNFSYEFCLERDYEITAEDQANSKLFLNELEIECTGRATEELHKIVAALADLYEGGTPGRYGSLWV</sequence>
<gene>
    <name evidence="2" type="ORF">TI39_contig5867g00006</name>
</gene>
<name>A0A0F4G4P4_9PEZI</name>
<comment type="caution">
    <text evidence="2">The sequence shown here is derived from an EMBL/GenBank/DDBJ whole genome shotgun (WGS) entry which is preliminary data.</text>
</comment>
<feature type="region of interest" description="Disordered" evidence="1">
    <location>
        <begin position="16"/>
        <end position="87"/>
    </location>
</feature>
<evidence type="ECO:0000313" key="2">
    <source>
        <dbReference type="EMBL" id="KJX92336.1"/>
    </source>
</evidence>
<protein>
    <submittedName>
        <fullName evidence="2">Uncharacterized protein</fullName>
    </submittedName>
</protein>
<dbReference type="AlphaFoldDB" id="A0A0F4G4P4"/>
<dbReference type="EMBL" id="LAFY01005822">
    <property type="protein sequence ID" value="KJX92336.1"/>
    <property type="molecule type" value="Genomic_DNA"/>
</dbReference>
<dbReference type="Proteomes" id="UP000033647">
    <property type="component" value="Unassembled WGS sequence"/>
</dbReference>
<proteinExistence type="predicted"/>
<keyword evidence="3" id="KW-1185">Reference proteome</keyword>